<keyword evidence="2" id="KW-0812">Transmembrane</keyword>
<keyword evidence="2" id="KW-1133">Transmembrane helix</keyword>
<dbReference type="GeneID" id="25277546"/>
<accession>A0A072PZH3</accession>
<gene>
    <name evidence="3" type="ORF">A1O9_02604</name>
</gene>
<keyword evidence="4" id="KW-1185">Reference proteome</keyword>
<dbReference type="VEuPathDB" id="FungiDB:A1O9_02604"/>
<feature type="region of interest" description="Disordered" evidence="1">
    <location>
        <begin position="37"/>
        <end position="59"/>
    </location>
</feature>
<dbReference type="AlphaFoldDB" id="A0A072PZH3"/>
<dbReference type="RefSeq" id="XP_013263630.1">
    <property type="nucleotide sequence ID" value="XM_013408176.1"/>
</dbReference>
<feature type="transmembrane region" description="Helical" evidence="2">
    <location>
        <begin position="96"/>
        <end position="117"/>
    </location>
</feature>
<name>A0A072PZH3_9EURO</name>
<keyword evidence="2" id="KW-0472">Membrane</keyword>
<proteinExistence type="predicted"/>
<evidence type="ECO:0000256" key="2">
    <source>
        <dbReference type="SAM" id="Phobius"/>
    </source>
</evidence>
<evidence type="ECO:0000256" key="1">
    <source>
        <dbReference type="SAM" id="MobiDB-lite"/>
    </source>
</evidence>
<evidence type="ECO:0000313" key="4">
    <source>
        <dbReference type="Proteomes" id="UP000027920"/>
    </source>
</evidence>
<sequence length="391" mass="44645">MLDDFVNIDREAQDHTAPYLTKATYIMARAAGKRAAKPTAPSKPEFSKPQPSAASGPPTPFQYAPASLRPFVSTLPTDHLYLVHIDRTEPSIKKRVFVVPIIMNLVITIGLCVRLYYAAPAYLEQIITIFGYDTAYKVDTSRANAGELMNVVTGRTMLLMMDYFVFVIIGSWPREFIFGSKPLRLVGPWEWRRTLGFQDTEIVVRSGRRWDAPLLVGPTREQSKTWQVDEELTIRVKVDAAMRKPYLAKTGYLLLDKDWDLDFKAMLDVHRLVDRGVIQLKDLQDIALVYYQKQWLVWRVHEEAVITPQEAAQDSVLESFRCKLRDLGAEDVFFRWIEMVQFETSRPGGFTEGRQAEAMRELKKLLSSKGVDYAHFWEEIGGQAGLPGFAQ</sequence>
<organism evidence="3 4">
    <name type="scientific">Exophiala aquamarina CBS 119918</name>
    <dbReference type="NCBI Taxonomy" id="1182545"/>
    <lineage>
        <taxon>Eukaryota</taxon>
        <taxon>Fungi</taxon>
        <taxon>Dikarya</taxon>
        <taxon>Ascomycota</taxon>
        <taxon>Pezizomycotina</taxon>
        <taxon>Eurotiomycetes</taxon>
        <taxon>Chaetothyriomycetidae</taxon>
        <taxon>Chaetothyriales</taxon>
        <taxon>Herpotrichiellaceae</taxon>
        <taxon>Exophiala</taxon>
    </lineage>
</organism>
<dbReference type="STRING" id="1182545.A0A072PZH3"/>
<dbReference type="EMBL" id="AMGV01000002">
    <property type="protein sequence ID" value="KEF61040.1"/>
    <property type="molecule type" value="Genomic_DNA"/>
</dbReference>
<protein>
    <submittedName>
        <fullName evidence="3">Uncharacterized protein</fullName>
    </submittedName>
</protein>
<comment type="caution">
    <text evidence="3">The sequence shown here is derived from an EMBL/GenBank/DDBJ whole genome shotgun (WGS) entry which is preliminary data.</text>
</comment>
<dbReference type="HOGENOM" id="CLU_064110_0_0_1"/>
<dbReference type="Proteomes" id="UP000027920">
    <property type="component" value="Unassembled WGS sequence"/>
</dbReference>
<reference evidence="3 4" key="1">
    <citation type="submission" date="2013-03" db="EMBL/GenBank/DDBJ databases">
        <title>The Genome Sequence of Exophiala aquamarina CBS 119918.</title>
        <authorList>
            <consortium name="The Broad Institute Genomics Platform"/>
            <person name="Cuomo C."/>
            <person name="de Hoog S."/>
            <person name="Gorbushina A."/>
            <person name="Walker B."/>
            <person name="Young S.K."/>
            <person name="Zeng Q."/>
            <person name="Gargeya S."/>
            <person name="Fitzgerald M."/>
            <person name="Haas B."/>
            <person name="Abouelleil A."/>
            <person name="Allen A.W."/>
            <person name="Alvarado L."/>
            <person name="Arachchi H.M."/>
            <person name="Berlin A.M."/>
            <person name="Chapman S.B."/>
            <person name="Gainer-Dewar J."/>
            <person name="Goldberg J."/>
            <person name="Griggs A."/>
            <person name="Gujja S."/>
            <person name="Hansen M."/>
            <person name="Howarth C."/>
            <person name="Imamovic A."/>
            <person name="Ireland A."/>
            <person name="Larimer J."/>
            <person name="McCowan C."/>
            <person name="Murphy C."/>
            <person name="Pearson M."/>
            <person name="Poon T.W."/>
            <person name="Priest M."/>
            <person name="Roberts A."/>
            <person name="Saif S."/>
            <person name="Shea T."/>
            <person name="Sisk P."/>
            <person name="Sykes S."/>
            <person name="Wortman J."/>
            <person name="Nusbaum C."/>
            <person name="Birren B."/>
        </authorList>
    </citation>
    <scope>NUCLEOTIDE SEQUENCE [LARGE SCALE GENOMIC DNA]</scope>
    <source>
        <strain evidence="3 4">CBS 119918</strain>
    </source>
</reference>
<evidence type="ECO:0000313" key="3">
    <source>
        <dbReference type="EMBL" id="KEF61040.1"/>
    </source>
</evidence>
<dbReference type="OrthoDB" id="5421757at2759"/>